<reference evidence="1 2" key="1">
    <citation type="journal article" date="2019" name="Nat. Ecol. Evol.">
        <title>Megaphylogeny resolves global patterns of mushroom evolution.</title>
        <authorList>
            <person name="Varga T."/>
            <person name="Krizsan K."/>
            <person name="Foldi C."/>
            <person name="Dima B."/>
            <person name="Sanchez-Garcia M."/>
            <person name="Sanchez-Ramirez S."/>
            <person name="Szollosi G.J."/>
            <person name="Szarkandi J.G."/>
            <person name="Papp V."/>
            <person name="Albert L."/>
            <person name="Andreopoulos W."/>
            <person name="Angelini C."/>
            <person name="Antonin V."/>
            <person name="Barry K.W."/>
            <person name="Bougher N.L."/>
            <person name="Buchanan P."/>
            <person name="Buyck B."/>
            <person name="Bense V."/>
            <person name="Catcheside P."/>
            <person name="Chovatia M."/>
            <person name="Cooper J."/>
            <person name="Damon W."/>
            <person name="Desjardin D."/>
            <person name="Finy P."/>
            <person name="Geml J."/>
            <person name="Haridas S."/>
            <person name="Hughes K."/>
            <person name="Justo A."/>
            <person name="Karasinski D."/>
            <person name="Kautmanova I."/>
            <person name="Kiss B."/>
            <person name="Kocsube S."/>
            <person name="Kotiranta H."/>
            <person name="LaButti K.M."/>
            <person name="Lechner B.E."/>
            <person name="Liimatainen K."/>
            <person name="Lipzen A."/>
            <person name="Lukacs Z."/>
            <person name="Mihaltcheva S."/>
            <person name="Morgado L.N."/>
            <person name="Niskanen T."/>
            <person name="Noordeloos M.E."/>
            <person name="Ohm R.A."/>
            <person name="Ortiz-Santana B."/>
            <person name="Ovrebo C."/>
            <person name="Racz N."/>
            <person name="Riley R."/>
            <person name="Savchenko A."/>
            <person name="Shiryaev A."/>
            <person name="Soop K."/>
            <person name="Spirin V."/>
            <person name="Szebenyi C."/>
            <person name="Tomsovsky M."/>
            <person name="Tulloss R.E."/>
            <person name="Uehling J."/>
            <person name="Grigoriev I.V."/>
            <person name="Vagvolgyi C."/>
            <person name="Papp T."/>
            <person name="Martin F.M."/>
            <person name="Miettinen O."/>
            <person name="Hibbett D.S."/>
            <person name="Nagy L.G."/>
        </authorList>
    </citation>
    <scope>NUCLEOTIDE SEQUENCE [LARGE SCALE GENOMIC DNA]</scope>
    <source>
        <strain evidence="1 2">CBS 309.79</strain>
    </source>
</reference>
<gene>
    <name evidence="1" type="ORF">BDV98DRAFT_500914</name>
</gene>
<dbReference type="InterPro" id="IPR024738">
    <property type="entry name" value="Hfi1/Tada1"/>
</dbReference>
<proteinExistence type="predicted"/>
<protein>
    <submittedName>
        <fullName evidence="1">Transcriptional regulator of RNA polII, SAGA, subunit-domain-containing protein</fullName>
    </submittedName>
</protein>
<sequence length="334" mass="35911">MSLSSTPTLKAWLTAHLGPTLSPKYFDALSDFFNARVSRDEFSEAIHNSAAAASAASDRLMQVHNALIISLFDATTHHRRSGDGDHHQEEGIEDDGMWSDKLRKWVIGMGRVERERIKSLAMLNSAPAAGVDDEGGAIGGDTAAAAPFLAETDEINMERAVVYLPERGEPPGVRRPMSLAVLTRAPTVQHIADRVNLISAQHDLAAPSKDVASLLLLALEAKIKQLVTHALTLTQSGLSIQSIPTISGAASSSGRVLSIDALDTLFTVSPSDLPQGSAAVMTRLSLGDDRGDDVDGADLLLIRDREVSDQRWQVMALLAERSAVRESLQTRPRV</sequence>
<evidence type="ECO:0000313" key="1">
    <source>
        <dbReference type="EMBL" id="TFL05426.1"/>
    </source>
</evidence>
<dbReference type="EMBL" id="ML178817">
    <property type="protein sequence ID" value="TFL05426.1"/>
    <property type="molecule type" value="Genomic_DNA"/>
</dbReference>
<dbReference type="Proteomes" id="UP000305067">
    <property type="component" value="Unassembled WGS sequence"/>
</dbReference>
<accession>A0A5C3QTR0</accession>
<organism evidence="1 2">
    <name type="scientific">Pterulicium gracile</name>
    <dbReference type="NCBI Taxonomy" id="1884261"/>
    <lineage>
        <taxon>Eukaryota</taxon>
        <taxon>Fungi</taxon>
        <taxon>Dikarya</taxon>
        <taxon>Basidiomycota</taxon>
        <taxon>Agaricomycotina</taxon>
        <taxon>Agaricomycetes</taxon>
        <taxon>Agaricomycetidae</taxon>
        <taxon>Agaricales</taxon>
        <taxon>Pleurotineae</taxon>
        <taxon>Pterulaceae</taxon>
        <taxon>Pterulicium</taxon>
    </lineage>
</organism>
<dbReference type="STRING" id="1884261.A0A5C3QTR0"/>
<dbReference type="GO" id="GO:0070461">
    <property type="term" value="C:SAGA-type complex"/>
    <property type="evidence" value="ECO:0007669"/>
    <property type="project" value="InterPro"/>
</dbReference>
<name>A0A5C3QTR0_9AGAR</name>
<evidence type="ECO:0000313" key="2">
    <source>
        <dbReference type="Proteomes" id="UP000305067"/>
    </source>
</evidence>
<keyword evidence="2" id="KW-1185">Reference proteome</keyword>
<dbReference type="OrthoDB" id="10264870at2759"/>
<dbReference type="Pfam" id="PF12767">
    <property type="entry name" value="SAGA-Tad1"/>
    <property type="match status" value="1"/>
</dbReference>
<dbReference type="AlphaFoldDB" id="A0A5C3QTR0"/>